<evidence type="ECO:0000313" key="12">
    <source>
        <dbReference type="EMBL" id="KHN76022.1"/>
    </source>
</evidence>
<keyword evidence="3 9" id="KW-0547">Nucleotide-binding</keyword>
<dbReference type="Gene3D" id="2.170.220.10">
    <property type="match status" value="1"/>
</dbReference>
<evidence type="ECO:0000256" key="5">
    <source>
        <dbReference type="ARBA" id="ARBA00022917"/>
    </source>
</evidence>
<evidence type="ECO:0000256" key="2">
    <source>
        <dbReference type="ARBA" id="ARBA00022598"/>
    </source>
</evidence>
<dbReference type="STRING" id="6265.A0A0B2V3J8"/>
<dbReference type="OMA" id="NMFLPDR"/>
<dbReference type="PANTHER" id="PTHR43326:SF1">
    <property type="entry name" value="METHIONINE--TRNA LIGASE, MITOCHONDRIAL"/>
    <property type="match status" value="1"/>
</dbReference>
<evidence type="ECO:0000256" key="1">
    <source>
        <dbReference type="ARBA" id="ARBA00012838"/>
    </source>
</evidence>
<dbReference type="GO" id="GO:0006431">
    <property type="term" value="P:methionyl-tRNA aminoacylation"/>
    <property type="evidence" value="ECO:0007669"/>
    <property type="project" value="InterPro"/>
</dbReference>
<dbReference type="NCBIfam" id="TIGR00398">
    <property type="entry name" value="metG"/>
    <property type="match status" value="1"/>
</dbReference>
<dbReference type="EC" id="6.1.1.10" evidence="1"/>
<dbReference type="Pfam" id="PF19303">
    <property type="entry name" value="Anticodon_3"/>
    <property type="match status" value="1"/>
</dbReference>
<dbReference type="Proteomes" id="UP000031036">
    <property type="component" value="Unassembled WGS sequence"/>
</dbReference>
<keyword evidence="2 9" id="KW-0436">Ligase</keyword>
<dbReference type="InterPro" id="IPR009080">
    <property type="entry name" value="tRNAsynth_Ia_anticodon-bd"/>
</dbReference>
<feature type="domain" description="Methionyl-tRNA synthetase anticodon-binding" evidence="11">
    <location>
        <begin position="440"/>
        <end position="530"/>
    </location>
</feature>
<dbReference type="InterPro" id="IPR041872">
    <property type="entry name" value="Anticodon_Met"/>
</dbReference>
<evidence type="ECO:0000256" key="4">
    <source>
        <dbReference type="ARBA" id="ARBA00022840"/>
    </source>
</evidence>
<evidence type="ECO:0000313" key="13">
    <source>
        <dbReference type="Proteomes" id="UP000031036"/>
    </source>
</evidence>
<accession>A0A0B2V3J8</accession>
<dbReference type="InterPro" id="IPR014729">
    <property type="entry name" value="Rossmann-like_a/b/a_fold"/>
</dbReference>
<dbReference type="SUPFAM" id="SSF52374">
    <property type="entry name" value="Nucleotidylyl transferase"/>
    <property type="match status" value="1"/>
</dbReference>
<dbReference type="InterPro" id="IPR015413">
    <property type="entry name" value="Methionyl/Leucyl_tRNA_Synth"/>
</dbReference>
<dbReference type="GO" id="GO:0005524">
    <property type="term" value="F:ATP binding"/>
    <property type="evidence" value="ECO:0007669"/>
    <property type="project" value="UniProtKB-KW"/>
</dbReference>
<name>A0A0B2V3J8_TOXCA</name>
<keyword evidence="13" id="KW-1185">Reference proteome</keyword>
<evidence type="ECO:0000256" key="3">
    <source>
        <dbReference type="ARBA" id="ARBA00022741"/>
    </source>
</evidence>
<dbReference type="AlphaFoldDB" id="A0A0B2V3J8"/>
<dbReference type="Gene3D" id="1.10.730.10">
    <property type="entry name" value="Isoleucyl-tRNA Synthetase, Domain 1"/>
    <property type="match status" value="1"/>
</dbReference>
<organism evidence="12 13">
    <name type="scientific">Toxocara canis</name>
    <name type="common">Canine roundworm</name>
    <dbReference type="NCBI Taxonomy" id="6265"/>
    <lineage>
        <taxon>Eukaryota</taxon>
        <taxon>Metazoa</taxon>
        <taxon>Ecdysozoa</taxon>
        <taxon>Nematoda</taxon>
        <taxon>Chromadorea</taxon>
        <taxon>Rhabditida</taxon>
        <taxon>Spirurina</taxon>
        <taxon>Ascaridomorpha</taxon>
        <taxon>Ascaridoidea</taxon>
        <taxon>Toxocaridae</taxon>
        <taxon>Toxocara</taxon>
    </lineage>
</organism>
<dbReference type="InterPro" id="IPR014758">
    <property type="entry name" value="Met-tRNA_synth"/>
</dbReference>
<dbReference type="GO" id="GO:0004825">
    <property type="term" value="F:methionine-tRNA ligase activity"/>
    <property type="evidence" value="ECO:0007669"/>
    <property type="project" value="UniProtKB-EC"/>
</dbReference>
<comment type="caution">
    <text evidence="12">The sequence shown here is derived from an EMBL/GenBank/DDBJ whole genome shotgun (WGS) entry which is preliminary data.</text>
</comment>
<dbReference type="OrthoDB" id="5844513at2759"/>
<gene>
    <name evidence="12" type="primary">mars2</name>
    <name evidence="12" type="ORF">Tcan_18191</name>
</gene>
<proteinExistence type="inferred from homology"/>
<comment type="similarity">
    <text evidence="9">Belongs to the class-I aminoacyl-tRNA synthetase family.</text>
</comment>
<evidence type="ECO:0000256" key="9">
    <source>
        <dbReference type="RuleBase" id="RU363039"/>
    </source>
</evidence>
<keyword evidence="5 9" id="KW-0648">Protein biosynthesis</keyword>
<sequence length="567" mass="65287">MRRIAILLQFTRRKHFFVTTPIFYANASPHIGHLYSALIADAAYRWNVLKRADSSGAPPCSLFTTGTDEHGTKIQKAAQAAGVQPKLFCDDVSASFRKLLSAFNIKPTDFIRTSESRHKRVVEDVWLRLSRRGYIRKAKYAGWYSTTDECFYSQRDLEDLCINGTMKKGLVKRINQSKLLIREDYIERGISLSALIVEVSKQTRSPVEWIEEDNYVFDLSQFYEPIRRWLLENDVIRPKHYLRVALQYLDIEETLSISRDRKRLEWGIPVPQDQSQTIYVWMDALVNYLTVSGFPRSHHDYWPPDWQVIGKDILKFHAVFWPAFLMAAELPLPRRLFVHAHWLVDGVKMSKSIGNVIDPFVVAETLTVDGLRYFLLRQGTPHVDGNFTITKAVSVVNGELVNSLGNLMQRACVEKLNPDRIYPSFEEKVMRSELAELGLPLIESLGSLREKCSQHFDELMIYKALEELSAVVRQANAFFQLFEPWKLADGEKRSTILHVVYETMRICGILLQPVVPDYANKLLTRLGMGNSERGLESAVFGWNQLAKRTLPSVHEPVMRRIKFSVNN</sequence>
<evidence type="ECO:0000256" key="6">
    <source>
        <dbReference type="ARBA" id="ARBA00023146"/>
    </source>
</evidence>
<keyword evidence="6 9" id="KW-0030">Aminoacyl-tRNA synthetase</keyword>
<dbReference type="Pfam" id="PF09334">
    <property type="entry name" value="tRNA-synt_1g"/>
    <property type="match status" value="1"/>
</dbReference>
<keyword evidence="4 9" id="KW-0067">ATP-binding</keyword>
<dbReference type="CDD" id="cd00814">
    <property type="entry name" value="MetRS_core"/>
    <property type="match status" value="1"/>
</dbReference>
<dbReference type="InterPro" id="IPR023457">
    <property type="entry name" value="Met-tRNA_synth_2"/>
</dbReference>
<dbReference type="Gene3D" id="3.40.50.620">
    <property type="entry name" value="HUPs"/>
    <property type="match status" value="1"/>
</dbReference>
<dbReference type="SUPFAM" id="SSF47323">
    <property type="entry name" value="Anticodon-binding domain of a subclass of class I aminoacyl-tRNA synthetases"/>
    <property type="match status" value="1"/>
</dbReference>
<protein>
    <recommendedName>
        <fullName evidence="7">Methionine--tRNA ligase, mitochondrial</fullName>
        <ecNumber evidence="1">6.1.1.10</ecNumber>
    </recommendedName>
    <alternativeName>
        <fullName evidence="8">Mitochondrial methionyl-tRNA synthetase</fullName>
    </alternativeName>
</protein>
<evidence type="ECO:0000259" key="11">
    <source>
        <dbReference type="Pfam" id="PF19303"/>
    </source>
</evidence>
<evidence type="ECO:0000256" key="7">
    <source>
        <dbReference type="ARBA" id="ARBA00026124"/>
    </source>
</evidence>
<evidence type="ECO:0000256" key="8">
    <source>
        <dbReference type="ARBA" id="ARBA00030331"/>
    </source>
</evidence>
<feature type="domain" description="Methionyl/Leucyl tRNA synthetase" evidence="10">
    <location>
        <begin position="17"/>
        <end position="411"/>
    </location>
</feature>
<dbReference type="PANTHER" id="PTHR43326">
    <property type="entry name" value="METHIONYL-TRNA SYNTHETASE"/>
    <property type="match status" value="1"/>
</dbReference>
<dbReference type="EMBL" id="JPKZ01002585">
    <property type="protein sequence ID" value="KHN76022.1"/>
    <property type="molecule type" value="Genomic_DNA"/>
</dbReference>
<evidence type="ECO:0000259" key="10">
    <source>
        <dbReference type="Pfam" id="PF09334"/>
    </source>
</evidence>
<reference evidence="12 13" key="1">
    <citation type="submission" date="2014-11" db="EMBL/GenBank/DDBJ databases">
        <title>Genetic blueprint of the zoonotic pathogen Toxocara canis.</title>
        <authorList>
            <person name="Zhu X.-Q."/>
            <person name="Korhonen P.K."/>
            <person name="Cai H."/>
            <person name="Young N.D."/>
            <person name="Nejsum P."/>
            <person name="von Samson-Himmelstjerna G."/>
            <person name="Boag P.R."/>
            <person name="Tan P."/>
            <person name="Li Q."/>
            <person name="Min J."/>
            <person name="Yang Y."/>
            <person name="Wang X."/>
            <person name="Fang X."/>
            <person name="Hall R.S."/>
            <person name="Hofmann A."/>
            <person name="Sternberg P.W."/>
            <person name="Jex A.R."/>
            <person name="Gasser R.B."/>
        </authorList>
    </citation>
    <scope>NUCLEOTIDE SEQUENCE [LARGE SCALE GENOMIC DNA]</scope>
    <source>
        <strain evidence="12">PN_DK_2014</strain>
    </source>
</reference>
<dbReference type="InterPro" id="IPR033911">
    <property type="entry name" value="MetRS_core"/>
</dbReference>
<dbReference type="PRINTS" id="PR01041">
    <property type="entry name" value="TRNASYNTHMET"/>
</dbReference>